<dbReference type="OrthoDB" id="5552562at2759"/>
<feature type="non-terminal residue" evidence="2">
    <location>
        <position position="137"/>
    </location>
</feature>
<organism evidence="2 3">
    <name type="scientific">Puccinia sorghi</name>
    <dbReference type="NCBI Taxonomy" id="27349"/>
    <lineage>
        <taxon>Eukaryota</taxon>
        <taxon>Fungi</taxon>
        <taxon>Dikarya</taxon>
        <taxon>Basidiomycota</taxon>
        <taxon>Pucciniomycotina</taxon>
        <taxon>Pucciniomycetes</taxon>
        <taxon>Pucciniales</taxon>
        <taxon>Pucciniaceae</taxon>
        <taxon>Puccinia</taxon>
    </lineage>
</organism>
<evidence type="ECO:0000256" key="1">
    <source>
        <dbReference type="SAM" id="SignalP"/>
    </source>
</evidence>
<gene>
    <name evidence="2" type="ORF">VP01_7619g1</name>
</gene>
<keyword evidence="3" id="KW-1185">Reference proteome</keyword>
<dbReference type="EMBL" id="LAVV01013071">
    <property type="protein sequence ID" value="KNZ46029.1"/>
    <property type="molecule type" value="Genomic_DNA"/>
</dbReference>
<reference evidence="2 3" key="1">
    <citation type="submission" date="2015-08" db="EMBL/GenBank/DDBJ databases">
        <title>Next Generation Sequencing and Analysis of the Genome of Puccinia sorghi L Schw, the Causal Agent of Maize Common Rust.</title>
        <authorList>
            <person name="Rochi L."/>
            <person name="Burguener G."/>
            <person name="Darino M."/>
            <person name="Turjanski A."/>
            <person name="Kreff E."/>
            <person name="Dieguez M.J."/>
            <person name="Sacco F."/>
        </authorList>
    </citation>
    <scope>NUCLEOTIDE SEQUENCE [LARGE SCALE GENOMIC DNA]</scope>
    <source>
        <strain evidence="2 3">RO10H11247</strain>
    </source>
</reference>
<feature type="chain" id="PRO_5005567714" description="Retrotransposon gag domain-containing protein" evidence="1">
    <location>
        <begin position="18"/>
        <end position="137"/>
    </location>
</feature>
<dbReference type="AlphaFoldDB" id="A0A0L6UBU5"/>
<dbReference type="Proteomes" id="UP000037035">
    <property type="component" value="Unassembled WGS sequence"/>
</dbReference>
<dbReference type="VEuPathDB" id="FungiDB:VP01_7619g1"/>
<evidence type="ECO:0000313" key="2">
    <source>
        <dbReference type="EMBL" id="KNZ46029.1"/>
    </source>
</evidence>
<feature type="signal peptide" evidence="1">
    <location>
        <begin position="1"/>
        <end position="17"/>
    </location>
</feature>
<evidence type="ECO:0000313" key="3">
    <source>
        <dbReference type="Proteomes" id="UP000037035"/>
    </source>
</evidence>
<protein>
    <recommendedName>
        <fullName evidence="4">Retrotransposon gag domain-containing protein</fullName>
    </recommendedName>
</protein>
<keyword evidence="1" id="KW-0732">Signal</keyword>
<comment type="caution">
    <text evidence="2">The sequence shown here is derived from an EMBL/GenBank/DDBJ whole genome shotgun (WGS) entry which is preliminary data.</text>
</comment>
<evidence type="ECO:0008006" key="4">
    <source>
        <dbReference type="Google" id="ProtNLM"/>
    </source>
</evidence>
<accession>A0A0L6UBU5</accession>
<proteinExistence type="predicted"/>
<name>A0A0L6UBU5_9BASI</name>
<sequence>MLFLVICLFHVDRGVLAWFLKTVRLPERFDGTRGPAAQAFLNQVQNNFCAWYPFTPTPQRKRPRRKQALQTIRQTSSIMAYTQQFNFQAYKSGWDNTVLISLYWNGLKANIQIVQLSDLEALIKQVATKDNQLKADS</sequence>